<dbReference type="EMBL" id="DSMG01000156">
    <property type="protein sequence ID" value="HDX32756.1"/>
    <property type="molecule type" value="Genomic_DNA"/>
</dbReference>
<name>A0A7C1FIM0_9CHLR</name>
<feature type="transmembrane region" description="Helical" evidence="1">
    <location>
        <begin position="180"/>
        <end position="198"/>
    </location>
</feature>
<proteinExistence type="predicted"/>
<feature type="transmembrane region" description="Helical" evidence="1">
    <location>
        <begin position="79"/>
        <end position="98"/>
    </location>
</feature>
<keyword evidence="1" id="KW-0812">Transmembrane</keyword>
<comment type="caution">
    <text evidence="2">The sequence shown here is derived from an EMBL/GenBank/DDBJ whole genome shotgun (WGS) entry which is preliminary data.</text>
</comment>
<organism evidence="2">
    <name type="scientific">Caldilinea aerophila</name>
    <dbReference type="NCBI Taxonomy" id="133453"/>
    <lineage>
        <taxon>Bacteria</taxon>
        <taxon>Bacillati</taxon>
        <taxon>Chloroflexota</taxon>
        <taxon>Caldilineae</taxon>
        <taxon>Caldilineales</taxon>
        <taxon>Caldilineaceae</taxon>
        <taxon>Caldilinea</taxon>
    </lineage>
</organism>
<keyword evidence="1" id="KW-1133">Transmembrane helix</keyword>
<feature type="transmembrane region" description="Helical" evidence="1">
    <location>
        <begin position="9"/>
        <end position="27"/>
    </location>
</feature>
<feature type="transmembrane region" description="Helical" evidence="1">
    <location>
        <begin position="52"/>
        <end position="72"/>
    </location>
</feature>
<gene>
    <name evidence="2" type="ORF">ENQ20_14900</name>
</gene>
<sequence>MQKLTQHRWFYPLVYFLLLAIAFLPLFTERPYDPRNTGEVISNILLVSTQPYAAWGWVFHIATLAVIALAAWRPTFGSRVVAVYFGLNYWVVAAVQTHGVTEEYGFAVHTGALVASTLLGLIWLSVAWRNRLYLSFRGVPRRRWLLLPFALLAFWTPLTIENNRILPNFDPFLLLTSPDYGLAYCFVTPVFLFLLILAYPHVDEFALRVTAFNGLLYGLFNLSHWSDPNRVWMGVMHLPLLVMSVTALLLSHRVPARRQEQDLWRSHPI</sequence>
<dbReference type="AlphaFoldDB" id="A0A7C1FIM0"/>
<evidence type="ECO:0000256" key="1">
    <source>
        <dbReference type="SAM" id="Phobius"/>
    </source>
</evidence>
<evidence type="ECO:0000313" key="2">
    <source>
        <dbReference type="EMBL" id="HDX32756.1"/>
    </source>
</evidence>
<feature type="transmembrane region" description="Helical" evidence="1">
    <location>
        <begin position="144"/>
        <end position="160"/>
    </location>
</feature>
<accession>A0A7C1FIM0</accession>
<keyword evidence="1" id="KW-0472">Membrane</keyword>
<reference evidence="2" key="1">
    <citation type="journal article" date="2020" name="mSystems">
        <title>Genome- and Community-Level Interaction Insights into Carbon Utilization and Element Cycling Functions of Hydrothermarchaeota in Hydrothermal Sediment.</title>
        <authorList>
            <person name="Zhou Z."/>
            <person name="Liu Y."/>
            <person name="Xu W."/>
            <person name="Pan J."/>
            <person name="Luo Z.H."/>
            <person name="Li M."/>
        </authorList>
    </citation>
    <scope>NUCLEOTIDE SEQUENCE [LARGE SCALE GENOMIC DNA]</scope>
    <source>
        <strain evidence="2">SpSt-289</strain>
    </source>
</reference>
<protein>
    <submittedName>
        <fullName evidence="2">Uncharacterized protein</fullName>
    </submittedName>
</protein>
<feature type="transmembrane region" description="Helical" evidence="1">
    <location>
        <begin position="104"/>
        <end position="124"/>
    </location>
</feature>
<feature type="transmembrane region" description="Helical" evidence="1">
    <location>
        <begin position="205"/>
        <end position="225"/>
    </location>
</feature>
<feature type="transmembrane region" description="Helical" evidence="1">
    <location>
        <begin position="231"/>
        <end position="250"/>
    </location>
</feature>